<keyword evidence="3" id="KW-1185">Reference proteome</keyword>
<comment type="similarity">
    <text evidence="1">Belongs to the lycopene cyclase family.</text>
</comment>
<accession>A0A0G9MVF1</accession>
<dbReference type="NCBIfam" id="TIGR01789">
    <property type="entry name" value="lycopene_cycl"/>
    <property type="match status" value="1"/>
</dbReference>
<sequence>MDRRDCDIAIVGGGLSGGLIALALARHRPELSVRLMEGGPRIGGNHRWSWFASDLSADGEALLKGFRKAEWDAGYDVRFPARERTLATSYRSLASTDFAAALERELAPGTMLVGKEVAAIAADGVALRDGSRIGARTVIDARGFAATGDLTGGWQVFMGRHVRTSEPHGIERPVIMDACVDQLAPWGNGGAYRFVYVLPLGAHEVFVEDTYYADSPMLDRSALSGRIDQYLRARGLEGEILGFETGVLPVVTGGDFAAFQRAQAVPGVAVVGARGGFVHPLTSYTLPFAVETALAVARDADLPGDQLAARMEALARRHWRRTGFYRLLGRMLFGAARPQERYRVFGRFYGLSAPLIERFYAARSTLADKARVLVGRPPVPVLRAVRALIANPPRLLAPHRKDHS</sequence>
<protein>
    <recommendedName>
        <fullName evidence="4">Lycopene cyclase</fullName>
    </recommendedName>
</protein>
<reference evidence="2 3" key="1">
    <citation type="submission" date="2015-04" db="EMBL/GenBank/DDBJ databases">
        <title>The draft genome sequence of Erythrobacter luteus KA37.</title>
        <authorList>
            <person name="Zhuang L."/>
            <person name="Liu Y."/>
            <person name="Shao Z."/>
        </authorList>
    </citation>
    <scope>NUCLEOTIDE SEQUENCE [LARGE SCALE GENOMIC DNA]</scope>
    <source>
        <strain evidence="2 3">KA37</strain>
    </source>
</reference>
<dbReference type="GO" id="GO:0016117">
    <property type="term" value="P:carotenoid biosynthetic process"/>
    <property type="evidence" value="ECO:0007669"/>
    <property type="project" value="InterPro"/>
</dbReference>
<dbReference type="AlphaFoldDB" id="A0A0G9MVF1"/>
<evidence type="ECO:0000256" key="1">
    <source>
        <dbReference type="ARBA" id="ARBA00006599"/>
    </source>
</evidence>
<comment type="caution">
    <text evidence="2">The sequence shown here is derived from an EMBL/GenBank/DDBJ whole genome shotgun (WGS) entry which is preliminary data.</text>
</comment>
<dbReference type="OrthoDB" id="5793379at2"/>
<dbReference type="GO" id="GO:0045436">
    <property type="term" value="F:lycopene beta cyclase activity"/>
    <property type="evidence" value="ECO:0007669"/>
    <property type="project" value="InterPro"/>
</dbReference>
<dbReference type="InterPro" id="IPR036188">
    <property type="entry name" value="FAD/NAD-bd_sf"/>
</dbReference>
<evidence type="ECO:0008006" key="4">
    <source>
        <dbReference type="Google" id="ProtNLM"/>
    </source>
</evidence>
<dbReference type="RefSeq" id="WP_047004380.1">
    <property type="nucleotide sequence ID" value="NZ_LBHB01000002.1"/>
</dbReference>
<dbReference type="STRING" id="1581420.AAW00_11310"/>
<organism evidence="2 3">
    <name type="scientific">Aurantiacibacter luteus</name>
    <dbReference type="NCBI Taxonomy" id="1581420"/>
    <lineage>
        <taxon>Bacteria</taxon>
        <taxon>Pseudomonadati</taxon>
        <taxon>Pseudomonadota</taxon>
        <taxon>Alphaproteobacteria</taxon>
        <taxon>Sphingomonadales</taxon>
        <taxon>Erythrobacteraceae</taxon>
        <taxon>Aurantiacibacter</taxon>
    </lineage>
</organism>
<dbReference type="GO" id="GO:0016705">
    <property type="term" value="F:oxidoreductase activity, acting on paired donors, with incorporation or reduction of molecular oxygen"/>
    <property type="evidence" value="ECO:0007669"/>
    <property type="project" value="InterPro"/>
</dbReference>
<gene>
    <name evidence="2" type="ORF">AAW00_11310</name>
</gene>
<dbReference type="Pfam" id="PF05834">
    <property type="entry name" value="Lycopene_cycl"/>
    <property type="match status" value="1"/>
</dbReference>
<dbReference type="EMBL" id="LBHB01000002">
    <property type="protein sequence ID" value="KLE34732.1"/>
    <property type="molecule type" value="Genomic_DNA"/>
</dbReference>
<name>A0A0G9MVF1_9SPHN</name>
<dbReference type="InterPro" id="IPR008461">
    <property type="entry name" value="CrtY"/>
</dbReference>
<dbReference type="Gene3D" id="3.50.50.60">
    <property type="entry name" value="FAD/NAD(P)-binding domain"/>
    <property type="match status" value="2"/>
</dbReference>
<evidence type="ECO:0000313" key="3">
    <source>
        <dbReference type="Proteomes" id="UP000053464"/>
    </source>
</evidence>
<evidence type="ECO:0000313" key="2">
    <source>
        <dbReference type="EMBL" id="KLE34732.1"/>
    </source>
</evidence>
<dbReference type="Proteomes" id="UP000053464">
    <property type="component" value="Unassembled WGS sequence"/>
</dbReference>
<dbReference type="NCBIfam" id="TIGR01790">
    <property type="entry name" value="carotene-cycl"/>
    <property type="match status" value="1"/>
</dbReference>
<proteinExistence type="inferred from homology"/>
<dbReference type="InterPro" id="IPR010108">
    <property type="entry name" value="Lycopene_cyclase_b/e"/>
</dbReference>
<dbReference type="PATRIC" id="fig|1581420.6.peg.2309"/>
<dbReference type="SUPFAM" id="SSF51905">
    <property type="entry name" value="FAD/NAD(P)-binding domain"/>
    <property type="match status" value="1"/>
</dbReference>